<dbReference type="InterPro" id="IPR011622">
    <property type="entry name" value="7TMR_DISM_rcpt_extracell_dom2"/>
</dbReference>
<dbReference type="InterPro" id="IPR005467">
    <property type="entry name" value="His_kinase_dom"/>
</dbReference>
<evidence type="ECO:0000313" key="11">
    <source>
        <dbReference type="EMBL" id="SMD44481.1"/>
    </source>
</evidence>
<feature type="transmembrane region" description="Helical" evidence="9">
    <location>
        <begin position="196"/>
        <end position="215"/>
    </location>
</feature>
<feature type="transmembrane region" description="Helical" evidence="9">
    <location>
        <begin position="325"/>
        <end position="343"/>
    </location>
</feature>
<dbReference type="InterPro" id="IPR003594">
    <property type="entry name" value="HATPase_dom"/>
</dbReference>
<keyword evidence="9" id="KW-1133">Transmembrane helix</keyword>
<keyword evidence="9" id="KW-0812">Transmembrane</keyword>
<evidence type="ECO:0000313" key="12">
    <source>
        <dbReference type="Proteomes" id="UP000192333"/>
    </source>
</evidence>
<feature type="transmembrane region" description="Helical" evidence="9">
    <location>
        <begin position="292"/>
        <end position="313"/>
    </location>
</feature>
<keyword evidence="9" id="KW-0472">Membrane</keyword>
<dbReference type="Pfam" id="PF07730">
    <property type="entry name" value="HisKA_3"/>
    <property type="match status" value="1"/>
</dbReference>
<keyword evidence="8" id="KW-0902">Two-component regulatory system</keyword>
<keyword evidence="6 11" id="KW-0418">Kinase</keyword>
<feature type="transmembrane region" description="Helical" evidence="9">
    <location>
        <begin position="258"/>
        <end position="280"/>
    </location>
</feature>
<reference evidence="12" key="1">
    <citation type="submission" date="2017-04" db="EMBL/GenBank/DDBJ databases">
        <authorList>
            <person name="Varghese N."/>
            <person name="Submissions S."/>
        </authorList>
    </citation>
    <scope>NUCLEOTIDE SEQUENCE [LARGE SCALE GENOMIC DNA]</scope>
    <source>
        <strain evidence="12">DSM 16537</strain>
    </source>
</reference>
<dbReference type="PROSITE" id="PS50109">
    <property type="entry name" value="HIS_KIN"/>
    <property type="match status" value="1"/>
</dbReference>
<dbReference type="Gene3D" id="3.30.565.10">
    <property type="entry name" value="Histidine kinase-like ATPase, C-terminal domain"/>
    <property type="match status" value="1"/>
</dbReference>
<sequence>MKPCNRYFYFLVVWSSIFWVGEVFAGSFQFQPIPVAYPDEDLIGPKMFYWEEVGNNSPEQVLKKFLNGDFTSFGEAKLFNKGYTESIWWFAFVLENTLDENNKMIFSPVGAAIKEGILYTFDENGELLKEQYSGFLYAGSERDMNSRINSYQVILPPLAQRLFLLKVDSRGLNTYIPFYLDGVDVYWEYEVKRSSIYGTVTGILLMATGLGLFFWFYFKESMYLAFAGYLMSSLILILEEDGYLFLWVYGEYFGQLSAVITPLFSVLMSVFLLQFIYYFFSIKLNGFVIKGKFVPTFYTVYLYAFLVFLTIFFTESYSFNRFVNGFALLLSFINMLLVMILTFSQFKKKGRITYFIFAALAVLIFGFSNYVLNLQGITDWHPLKPNGLIFGSIVNVIVMTIGLSHRYYQIRRDKDRLAVQILEQERKTAQSIIQAQEKERQRIAKDLHDDLGGLLAMIKLKIDSILLHQKENDENKTSLEETQKLMQMACQDLRFIAHELMPLEAAEKRLKTMVSEVLDLVKVQNKIKISYDIGDIPYLNIDIKINLFRIIKELLNNIIKHSEATEADIQVFFDNYDESITLMVSDNGKGIPDEFIKNPNGGMGLSNLHKRVNYLRGQLHFDVNKNGTTVIVTVPFEKENKAYE</sequence>
<dbReference type="Pfam" id="PF07695">
    <property type="entry name" value="7TMR-DISM_7TM"/>
    <property type="match status" value="1"/>
</dbReference>
<evidence type="ECO:0000256" key="5">
    <source>
        <dbReference type="ARBA" id="ARBA00022741"/>
    </source>
</evidence>
<dbReference type="SMART" id="SM00387">
    <property type="entry name" value="HATPase_c"/>
    <property type="match status" value="1"/>
</dbReference>
<comment type="catalytic activity">
    <reaction evidence="1">
        <text>ATP + protein L-histidine = ADP + protein N-phospho-L-histidine.</text>
        <dbReference type="EC" id="2.7.13.3"/>
    </reaction>
</comment>
<keyword evidence="5" id="KW-0547">Nucleotide-binding</keyword>
<evidence type="ECO:0000256" key="7">
    <source>
        <dbReference type="ARBA" id="ARBA00022840"/>
    </source>
</evidence>
<dbReference type="Pfam" id="PF07696">
    <property type="entry name" value="7TMR-DISMED2"/>
    <property type="match status" value="1"/>
</dbReference>
<dbReference type="PANTHER" id="PTHR24421:SF10">
    <property type="entry name" value="NITRATE_NITRITE SENSOR PROTEIN NARQ"/>
    <property type="match status" value="1"/>
</dbReference>
<dbReference type="GO" id="GO:0005524">
    <property type="term" value="F:ATP binding"/>
    <property type="evidence" value="ECO:0007669"/>
    <property type="project" value="UniProtKB-KW"/>
</dbReference>
<evidence type="ECO:0000256" key="9">
    <source>
        <dbReference type="SAM" id="Phobius"/>
    </source>
</evidence>
<dbReference type="AlphaFoldDB" id="A0A1W2H6H0"/>
<keyword evidence="12" id="KW-1185">Reference proteome</keyword>
<dbReference type="Gene3D" id="1.20.5.1930">
    <property type="match status" value="1"/>
</dbReference>
<evidence type="ECO:0000256" key="8">
    <source>
        <dbReference type="ARBA" id="ARBA00023012"/>
    </source>
</evidence>
<accession>A0A1W2H6H0</accession>
<keyword evidence="4" id="KW-0808">Transferase</keyword>
<dbReference type="CDD" id="cd16917">
    <property type="entry name" value="HATPase_UhpB-NarQ-NarX-like"/>
    <property type="match status" value="1"/>
</dbReference>
<feature type="transmembrane region" description="Helical" evidence="9">
    <location>
        <begin position="352"/>
        <end position="372"/>
    </location>
</feature>
<gene>
    <name evidence="11" type="ORF">SAMN00777080_3103</name>
</gene>
<evidence type="ECO:0000259" key="10">
    <source>
        <dbReference type="PROSITE" id="PS50109"/>
    </source>
</evidence>
<name>A0A1W2H6H0_9BACT</name>
<dbReference type="GO" id="GO:0016020">
    <property type="term" value="C:membrane"/>
    <property type="evidence" value="ECO:0007669"/>
    <property type="project" value="InterPro"/>
</dbReference>
<feature type="transmembrane region" description="Helical" evidence="9">
    <location>
        <begin position="222"/>
        <end position="238"/>
    </location>
</feature>
<dbReference type="PANTHER" id="PTHR24421">
    <property type="entry name" value="NITRATE/NITRITE SENSOR PROTEIN NARX-RELATED"/>
    <property type="match status" value="1"/>
</dbReference>
<dbReference type="SUPFAM" id="SSF55874">
    <property type="entry name" value="ATPase domain of HSP90 chaperone/DNA topoisomerase II/histidine kinase"/>
    <property type="match status" value="1"/>
</dbReference>
<evidence type="ECO:0000256" key="3">
    <source>
        <dbReference type="ARBA" id="ARBA00022553"/>
    </source>
</evidence>
<dbReference type="GO" id="GO:0046983">
    <property type="term" value="F:protein dimerization activity"/>
    <property type="evidence" value="ECO:0007669"/>
    <property type="project" value="InterPro"/>
</dbReference>
<dbReference type="Gene3D" id="2.60.40.2380">
    <property type="match status" value="1"/>
</dbReference>
<evidence type="ECO:0000256" key="1">
    <source>
        <dbReference type="ARBA" id="ARBA00000085"/>
    </source>
</evidence>
<dbReference type="Proteomes" id="UP000192333">
    <property type="component" value="Chromosome I"/>
</dbReference>
<dbReference type="STRING" id="758820.SAMN00777080_3103"/>
<feature type="transmembrane region" description="Helical" evidence="9">
    <location>
        <begin position="387"/>
        <end position="408"/>
    </location>
</feature>
<dbReference type="InterPro" id="IPR011623">
    <property type="entry name" value="7TMR_DISM_rcpt_extracell_dom1"/>
</dbReference>
<dbReference type="RefSeq" id="WP_084121251.1">
    <property type="nucleotide sequence ID" value="NZ_LT838813.1"/>
</dbReference>
<dbReference type="EC" id="2.7.13.3" evidence="2"/>
<dbReference type="GO" id="GO:0000155">
    <property type="term" value="F:phosphorelay sensor kinase activity"/>
    <property type="evidence" value="ECO:0007669"/>
    <property type="project" value="InterPro"/>
</dbReference>
<dbReference type="OrthoDB" id="9760839at2"/>
<proteinExistence type="predicted"/>
<evidence type="ECO:0000256" key="2">
    <source>
        <dbReference type="ARBA" id="ARBA00012438"/>
    </source>
</evidence>
<protein>
    <recommendedName>
        <fullName evidence="2">histidine kinase</fullName>
        <ecNumber evidence="2">2.7.13.3</ecNumber>
    </recommendedName>
</protein>
<keyword evidence="3" id="KW-0597">Phosphoprotein</keyword>
<dbReference type="Pfam" id="PF02518">
    <property type="entry name" value="HATPase_c"/>
    <property type="match status" value="1"/>
</dbReference>
<evidence type="ECO:0000256" key="6">
    <source>
        <dbReference type="ARBA" id="ARBA00022777"/>
    </source>
</evidence>
<keyword evidence="7" id="KW-0067">ATP-binding</keyword>
<evidence type="ECO:0000256" key="4">
    <source>
        <dbReference type="ARBA" id="ARBA00022679"/>
    </source>
</evidence>
<dbReference type="EMBL" id="LT838813">
    <property type="protein sequence ID" value="SMD44481.1"/>
    <property type="molecule type" value="Genomic_DNA"/>
</dbReference>
<feature type="domain" description="Histidine kinase" evidence="10">
    <location>
        <begin position="442"/>
        <end position="638"/>
    </location>
</feature>
<dbReference type="InterPro" id="IPR036890">
    <property type="entry name" value="HATPase_C_sf"/>
</dbReference>
<organism evidence="11 12">
    <name type="scientific">Aquiflexum balticum DSM 16537</name>
    <dbReference type="NCBI Taxonomy" id="758820"/>
    <lineage>
        <taxon>Bacteria</taxon>
        <taxon>Pseudomonadati</taxon>
        <taxon>Bacteroidota</taxon>
        <taxon>Cytophagia</taxon>
        <taxon>Cytophagales</taxon>
        <taxon>Cyclobacteriaceae</taxon>
        <taxon>Aquiflexum</taxon>
    </lineage>
</organism>
<dbReference type="InterPro" id="IPR050482">
    <property type="entry name" value="Sensor_HK_TwoCompSys"/>
</dbReference>
<dbReference type="InterPro" id="IPR011712">
    <property type="entry name" value="Sig_transdc_His_kin_sub3_dim/P"/>
</dbReference>